<sequence>MQTAWDSSEFQPLSTHSGVEESRYLKAYLPLVRKIVRQLAPQCTSIMDRQDMEQTGLMGLLYAIRRYGAPDEAFGSYAAQRIRGAILDELRSLDWRPRQLRQKYFQIKDFIRELQKNSGQEPTSADMVAAGITRDEYHDFLQLENANAIASLDALLTDDPGAIAISGRNLEEQYITQKMLSEALELLSDKEALILSLYYQQDMNLKEIALTLGVSEARICQMNKKISEKIYQHFHPN</sequence>
<keyword evidence="3" id="KW-0238">DNA-binding</keyword>
<dbReference type="OrthoDB" id="9799825at2"/>
<dbReference type="InterPro" id="IPR012845">
    <property type="entry name" value="RNA_pol_sigma_FliA_WhiG"/>
</dbReference>
<reference evidence="7 8" key="1">
    <citation type="submission" date="2018-03" db="EMBL/GenBank/DDBJ databases">
        <title>Draft genome sequence of the first documented clinical Siccibacter turicensis isolate in Austria.</title>
        <authorList>
            <person name="Lepuschitz S."/>
            <person name="Pekard-Amenitsch S."/>
            <person name="Haunold R."/>
            <person name="Schill S."/>
            <person name="Mach R."/>
            <person name="Allerberger F."/>
            <person name="Ruppitsch W."/>
            <person name="Forsythe S.J."/>
        </authorList>
    </citation>
    <scope>NUCLEOTIDE SEQUENCE [LARGE SCALE GENOMIC DNA]</scope>
    <source>
        <strain evidence="7 8">6100069499-17</strain>
    </source>
</reference>
<dbReference type="InterPro" id="IPR014284">
    <property type="entry name" value="RNA_pol_sigma-70_dom"/>
</dbReference>
<dbReference type="GO" id="GO:0003899">
    <property type="term" value="F:DNA-directed RNA polymerase activity"/>
    <property type="evidence" value="ECO:0007669"/>
    <property type="project" value="InterPro"/>
</dbReference>
<keyword evidence="4" id="KW-0804">Transcription</keyword>
<comment type="caution">
    <text evidence="7">The sequence shown here is derived from an EMBL/GenBank/DDBJ whole genome shotgun (WGS) entry which is preliminary data.</text>
</comment>
<evidence type="ECO:0000256" key="4">
    <source>
        <dbReference type="ARBA" id="ARBA00023163"/>
    </source>
</evidence>
<organism evidence="7 8">
    <name type="scientific">Siccibacter turicensis</name>
    <dbReference type="NCBI Taxonomy" id="357233"/>
    <lineage>
        <taxon>Bacteria</taxon>
        <taxon>Pseudomonadati</taxon>
        <taxon>Pseudomonadota</taxon>
        <taxon>Gammaproteobacteria</taxon>
        <taxon>Enterobacterales</taxon>
        <taxon>Enterobacteriaceae</taxon>
        <taxon>Siccibacter</taxon>
    </lineage>
</organism>
<feature type="domain" description="RNA polymerase sigma-70 region 4" evidence="6">
    <location>
        <begin position="183"/>
        <end position="230"/>
    </location>
</feature>
<evidence type="ECO:0000259" key="5">
    <source>
        <dbReference type="Pfam" id="PF04542"/>
    </source>
</evidence>
<dbReference type="InterPro" id="IPR007627">
    <property type="entry name" value="RNA_pol_sigma70_r2"/>
</dbReference>
<dbReference type="GO" id="GO:0003677">
    <property type="term" value="F:DNA binding"/>
    <property type="evidence" value="ECO:0007669"/>
    <property type="project" value="UniProtKB-KW"/>
</dbReference>
<dbReference type="Proteomes" id="UP000240212">
    <property type="component" value="Unassembled WGS sequence"/>
</dbReference>
<dbReference type="Gene3D" id="1.10.1740.10">
    <property type="match status" value="1"/>
</dbReference>
<dbReference type="GO" id="GO:0006352">
    <property type="term" value="P:DNA-templated transcription initiation"/>
    <property type="evidence" value="ECO:0007669"/>
    <property type="project" value="InterPro"/>
</dbReference>
<dbReference type="AlphaFoldDB" id="A0A2P8VKC3"/>
<keyword evidence="2" id="KW-0731">Sigma factor</keyword>
<keyword evidence="8" id="KW-1185">Reference proteome</keyword>
<dbReference type="EMBL" id="PYEP01000004">
    <property type="protein sequence ID" value="PSN07910.1"/>
    <property type="molecule type" value="Genomic_DNA"/>
</dbReference>
<dbReference type="PANTHER" id="PTHR30385">
    <property type="entry name" value="SIGMA FACTOR F FLAGELLAR"/>
    <property type="match status" value="1"/>
</dbReference>
<keyword evidence="1" id="KW-0805">Transcription regulation</keyword>
<gene>
    <name evidence="7" type="ORF">C7G83_12065</name>
</gene>
<evidence type="ECO:0000313" key="7">
    <source>
        <dbReference type="EMBL" id="PSN07910.1"/>
    </source>
</evidence>
<proteinExistence type="predicted"/>
<dbReference type="NCBIfam" id="TIGR02479">
    <property type="entry name" value="FliA_WhiG"/>
    <property type="match status" value="1"/>
</dbReference>
<dbReference type="NCBIfam" id="TIGR02937">
    <property type="entry name" value="sigma70-ECF"/>
    <property type="match status" value="1"/>
</dbReference>
<evidence type="ECO:0000259" key="6">
    <source>
        <dbReference type="Pfam" id="PF04545"/>
    </source>
</evidence>
<evidence type="ECO:0000313" key="8">
    <source>
        <dbReference type="Proteomes" id="UP000240212"/>
    </source>
</evidence>
<dbReference type="PRINTS" id="PR00046">
    <property type="entry name" value="SIGMA70FCT"/>
</dbReference>
<dbReference type="InterPro" id="IPR000943">
    <property type="entry name" value="RNA_pol_sigma70"/>
</dbReference>
<dbReference type="InterPro" id="IPR013325">
    <property type="entry name" value="RNA_pol_sigma_r2"/>
</dbReference>
<name>A0A2P8VKC3_9ENTR</name>
<feature type="domain" description="RNA polymerase sigma-70 region 2" evidence="5">
    <location>
        <begin position="26"/>
        <end position="96"/>
    </location>
</feature>
<dbReference type="InterPro" id="IPR007630">
    <property type="entry name" value="RNA_pol_sigma70_r4"/>
</dbReference>
<dbReference type="SUPFAM" id="SSF88946">
    <property type="entry name" value="Sigma2 domain of RNA polymerase sigma factors"/>
    <property type="match status" value="1"/>
</dbReference>
<evidence type="ECO:0000256" key="2">
    <source>
        <dbReference type="ARBA" id="ARBA00023082"/>
    </source>
</evidence>
<accession>A0A2P8VKC3</accession>
<dbReference type="PANTHER" id="PTHR30385:SF7">
    <property type="entry name" value="RNA POLYMERASE SIGMA FACTOR FLIA"/>
    <property type="match status" value="1"/>
</dbReference>
<protein>
    <submittedName>
        <fullName evidence="7">RNA polymerase sigma factor FliA</fullName>
    </submittedName>
</protein>
<dbReference type="Pfam" id="PF04542">
    <property type="entry name" value="Sigma70_r2"/>
    <property type="match status" value="1"/>
</dbReference>
<dbReference type="Gene3D" id="1.20.140.160">
    <property type="match status" value="1"/>
</dbReference>
<dbReference type="Pfam" id="PF04545">
    <property type="entry name" value="Sigma70_r4"/>
    <property type="match status" value="1"/>
</dbReference>
<evidence type="ECO:0000256" key="3">
    <source>
        <dbReference type="ARBA" id="ARBA00023125"/>
    </source>
</evidence>
<dbReference type="SUPFAM" id="SSF88659">
    <property type="entry name" value="Sigma3 and sigma4 domains of RNA polymerase sigma factors"/>
    <property type="match status" value="2"/>
</dbReference>
<evidence type="ECO:0000256" key="1">
    <source>
        <dbReference type="ARBA" id="ARBA00023015"/>
    </source>
</evidence>
<dbReference type="InterPro" id="IPR013324">
    <property type="entry name" value="RNA_pol_sigma_r3/r4-like"/>
</dbReference>
<dbReference type="GO" id="GO:0016987">
    <property type="term" value="F:sigma factor activity"/>
    <property type="evidence" value="ECO:0007669"/>
    <property type="project" value="UniProtKB-KW"/>
</dbReference>